<accession>A0AAD5LGN1</accession>
<gene>
    <name evidence="1" type="ORF">P43SY_002138</name>
</gene>
<protein>
    <submittedName>
        <fullName evidence="1">Uncharacterized protein</fullName>
    </submittedName>
</protein>
<evidence type="ECO:0000313" key="1">
    <source>
        <dbReference type="EMBL" id="KAJ0398386.1"/>
    </source>
</evidence>
<organism evidence="1 2">
    <name type="scientific">Pythium insidiosum</name>
    <name type="common">Pythiosis disease agent</name>
    <dbReference type="NCBI Taxonomy" id="114742"/>
    <lineage>
        <taxon>Eukaryota</taxon>
        <taxon>Sar</taxon>
        <taxon>Stramenopiles</taxon>
        <taxon>Oomycota</taxon>
        <taxon>Peronosporomycetes</taxon>
        <taxon>Pythiales</taxon>
        <taxon>Pythiaceae</taxon>
        <taxon>Pythium</taxon>
    </lineage>
</organism>
<reference evidence="1" key="1">
    <citation type="submission" date="2021-12" db="EMBL/GenBank/DDBJ databases">
        <title>Prjna785345.</title>
        <authorList>
            <person name="Rujirawat T."/>
            <person name="Krajaejun T."/>
        </authorList>
    </citation>
    <scope>NUCLEOTIDE SEQUENCE</scope>
    <source>
        <strain evidence="1">Pi057C3</strain>
    </source>
</reference>
<proteinExistence type="predicted"/>
<comment type="caution">
    <text evidence="1">The sequence shown here is derived from an EMBL/GenBank/DDBJ whole genome shotgun (WGS) entry which is preliminary data.</text>
</comment>
<dbReference type="EMBL" id="JAKCXM010000218">
    <property type="protein sequence ID" value="KAJ0398386.1"/>
    <property type="molecule type" value="Genomic_DNA"/>
</dbReference>
<evidence type="ECO:0000313" key="2">
    <source>
        <dbReference type="Proteomes" id="UP001209570"/>
    </source>
</evidence>
<name>A0AAD5LGN1_PYTIN</name>
<sequence length="343" mass="39200">MVAAKRGRKKRKATYYVRKEEKEALVNEVARLEARLLELEVETERRTGVVPRRVKAQLQASLDLNALLHDGIQNSDLALAGAQSLVLRQQMDRVRNPLETFLHLPTSPHHRRNILLSLCPHKLRTATAFILERISHLDLRRSVLQNDEMEMPNGDYVVVGFDVTPFPGVTDVKVVHDMMEQFLKAQEIFVSESLGVVSVLENETEYTVHSSASQVRFLTCLAPGVEVEHNLAMFTEFCDSSPLLDRPHSVSVVDYINQDDLYPYVPSERLREDVTGVYLILQSARSEENPDTPPDIALARWVFIRLHKPRCLVTPEMAQVAKDAIIQWGKVMPRVLRERLLRR</sequence>
<dbReference type="AlphaFoldDB" id="A0AAD5LGN1"/>
<keyword evidence="2" id="KW-1185">Reference proteome</keyword>
<dbReference type="Proteomes" id="UP001209570">
    <property type="component" value="Unassembled WGS sequence"/>
</dbReference>